<evidence type="ECO:0000256" key="4">
    <source>
        <dbReference type="ARBA" id="ARBA00022777"/>
    </source>
</evidence>
<evidence type="ECO:0000256" key="2">
    <source>
        <dbReference type="ARBA" id="ARBA00022679"/>
    </source>
</evidence>
<comment type="caution">
    <text evidence="8">The sequence shown here is derived from an EMBL/GenBank/DDBJ whole genome shotgun (WGS) entry which is preliminary data.</text>
</comment>
<dbReference type="GO" id="GO:0005524">
    <property type="term" value="F:ATP binding"/>
    <property type="evidence" value="ECO:0007669"/>
    <property type="project" value="UniProtKB-KW"/>
</dbReference>
<dbReference type="EMBL" id="JAANIU010001067">
    <property type="protein sequence ID" value="KAG1568767.1"/>
    <property type="molecule type" value="Genomic_DNA"/>
</dbReference>
<dbReference type="SUPFAM" id="SSF56112">
    <property type="entry name" value="Protein kinase-like (PK-like)"/>
    <property type="match status" value="1"/>
</dbReference>
<name>A0A9P6Z248_9FUNG</name>
<evidence type="ECO:0000259" key="7">
    <source>
        <dbReference type="PROSITE" id="PS50011"/>
    </source>
</evidence>
<evidence type="ECO:0000313" key="8">
    <source>
        <dbReference type="EMBL" id="KAG1568767.1"/>
    </source>
</evidence>
<dbReference type="InterPro" id="IPR008271">
    <property type="entry name" value="Ser/Thr_kinase_AS"/>
</dbReference>
<dbReference type="PROSITE" id="PS00108">
    <property type="entry name" value="PROTEIN_KINASE_ST"/>
    <property type="match status" value="1"/>
</dbReference>
<keyword evidence="4" id="KW-0418">Kinase</keyword>
<protein>
    <recommendedName>
        <fullName evidence="7">Protein kinase domain-containing protein</fullName>
    </recommendedName>
</protein>
<dbReference type="InterPro" id="IPR011009">
    <property type="entry name" value="Kinase-like_dom_sf"/>
</dbReference>
<evidence type="ECO:0000256" key="3">
    <source>
        <dbReference type="ARBA" id="ARBA00022741"/>
    </source>
</evidence>
<dbReference type="PROSITE" id="PS50011">
    <property type="entry name" value="PROTEIN_KINASE_DOM"/>
    <property type="match status" value="1"/>
</dbReference>
<accession>A0A9P6Z248</accession>
<evidence type="ECO:0000256" key="1">
    <source>
        <dbReference type="ARBA" id="ARBA00022527"/>
    </source>
</evidence>
<dbReference type="Pfam" id="PF00069">
    <property type="entry name" value="Pkinase"/>
    <property type="match status" value="1"/>
</dbReference>
<evidence type="ECO:0000256" key="5">
    <source>
        <dbReference type="ARBA" id="ARBA00022840"/>
    </source>
</evidence>
<dbReference type="PANTHER" id="PTHR24351">
    <property type="entry name" value="RIBOSOMAL PROTEIN S6 KINASE"/>
    <property type="match status" value="1"/>
</dbReference>
<dbReference type="AlphaFoldDB" id="A0A9P6Z248"/>
<keyword evidence="5" id="KW-0067">ATP-binding</keyword>
<sequence length="556" mass="64486">MGNTCSDESNHHSQQEVNLSQFKIIKSIGQGAFCKVYKVQHVQRKKLYALKVINKKKCVDMKAVYNVIRERKILEALDHPLICNMRFAFQDTYSLFMAMDLMYEDIIQFWISELVCAVKYLHSQGIVHRDIKPDNILMDQEGHIHLSDFNIASQIHSNKPLTSLSGTAAYFAPEMFKGNGYNEDIDWWCVGVTFYECVYKKRPWPHCNSMDELKQYIVCKPIPYPPSKNASFNCISALKNFLERDPKKRLGHGITSGWHKIMSHPFFKPIDWYSLDSKQCTPLYKPPTTNDITHIVTQLTNDHDDSDDGVLGWWLYKKKRRASDTQQNRRKSQDLKLLEEKFRVFDYTVFDEYEGFLDEKRMTVGPPPPWVKPAFPGADNGKLLPVQEIYLEHNTVLDVFGEQDKTYFEFPLQNSIYSRGDTIQFLANDISHDDDVTVRISLHEASDDSLVKVLGDFTGKQISTGGDDFAFTWLADVPDGQYYVEAKELEEEDEDDDDDDEDSDDEDDDDSDDDDDEEDSNRSFNFEINTRPYNVPMHIQYQIGRFRVASWGQNKV</sequence>
<dbReference type="GO" id="GO:0004674">
    <property type="term" value="F:protein serine/threonine kinase activity"/>
    <property type="evidence" value="ECO:0007669"/>
    <property type="project" value="UniProtKB-KW"/>
</dbReference>
<keyword evidence="9" id="KW-1185">Reference proteome</keyword>
<dbReference type="SMART" id="SM00220">
    <property type="entry name" value="S_TKc"/>
    <property type="match status" value="1"/>
</dbReference>
<keyword evidence="2" id="KW-0808">Transferase</keyword>
<organism evidence="8 9">
    <name type="scientific">Rhizopus delemar</name>
    <dbReference type="NCBI Taxonomy" id="936053"/>
    <lineage>
        <taxon>Eukaryota</taxon>
        <taxon>Fungi</taxon>
        <taxon>Fungi incertae sedis</taxon>
        <taxon>Mucoromycota</taxon>
        <taxon>Mucoromycotina</taxon>
        <taxon>Mucoromycetes</taxon>
        <taxon>Mucorales</taxon>
        <taxon>Mucorineae</taxon>
        <taxon>Rhizopodaceae</taxon>
        <taxon>Rhizopus</taxon>
    </lineage>
</organism>
<dbReference type="InterPro" id="IPR000719">
    <property type="entry name" value="Prot_kinase_dom"/>
</dbReference>
<dbReference type="Gene3D" id="1.10.510.10">
    <property type="entry name" value="Transferase(Phosphotransferase) domain 1"/>
    <property type="match status" value="1"/>
</dbReference>
<gene>
    <name evidence="8" type="ORF">G6F50_006987</name>
</gene>
<feature type="region of interest" description="Disordered" evidence="6">
    <location>
        <begin position="488"/>
        <end position="529"/>
    </location>
</feature>
<reference evidence="8 9" key="1">
    <citation type="journal article" date="2020" name="Microb. Genom.">
        <title>Genetic diversity of clinical and environmental Mucorales isolates obtained from an investigation of mucormycosis cases among solid organ transplant recipients.</title>
        <authorList>
            <person name="Nguyen M.H."/>
            <person name="Kaul D."/>
            <person name="Muto C."/>
            <person name="Cheng S.J."/>
            <person name="Richter R.A."/>
            <person name="Bruno V.M."/>
            <person name="Liu G."/>
            <person name="Beyhan S."/>
            <person name="Sundermann A.J."/>
            <person name="Mounaud S."/>
            <person name="Pasculle A.W."/>
            <person name="Nierman W.C."/>
            <person name="Driscoll E."/>
            <person name="Cumbie R."/>
            <person name="Clancy C.J."/>
            <person name="Dupont C.L."/>
        </authorList>
    </citation>
    <scope>NUCLEOTIDE SEQUENCE [LARGE SCALE GENOMIC DNA]</scope>
    <source>
        <strain evidence="8 9">GL24</strain>
    </source>
</reference>
<evidence type="ECO:0000256" key="6">
    <source>
        <dbReference type="SAM" id="MobiDB-lite"/>
    </source>
</evidence>
<keyword evidence="3" id="KW-0547">Nucleotide-binding</keyword>
<keyword evidence="1" id="KW-0723">Serine/threonine-protein kinase</keyword>
<feature type="domain" description="Protein kinase" evidence="7">
    <location>
        <begin position="22"/>
        <end position="267"/>
    </location>
</feature>
<dbReference type="Gene3D" id="3.30.200.20">
    <property type="entry name" value="Phosphorylase Kinase, domain 1"/>
    <property type="match status" value="2"/>
</dbReference>
<dbReference type="Proteomes" id="UP000740926">
    <property type="component" value="Unassembled WGS sequence"/>
</dbReference>
<feature type="compositionally biased region" description="Acidic residues" evidence="6">
    <location>
        <begin position="488"/>
        <end position="519"/>
    </location>
</feature>
<dbReference type="FunFam" id="1.10.510.10:FF:000469">
    <property type="entry name" value="Serine/threonine-protein kinase 32B"/>
    <property type="match status" value="1"/>
</dbReference>
<evidence type="ECO:0000313" key="9">
    <source>
        <dbReference type="Proteomes" id="UP000740926"/>
    </source>
</evidence>
<proteinExistence type="predicted"/>